<organism evidence="1 2">
    <name type="scientific">Mytilus galloprovincialis</name>
    <name type="common">Mediterranean mussel</name>
    <dbReference type="NCBI Taxonomy" id="29158"/>
    <lineage>
        <taxon>Eukaryota</taxon>
        <taxon>Metazoa</taxon>
        <taxon>Spiralia</taxon>
        <taxon>Lophotrochozoa</taxon>
        <taxon>Mollusca</taxon>
        <taxon>Bivalvia</taxon>
        <taxon>Autobranchia</taxon>
        <taxon>Pteriomorphia</taxon>
        <taxon>Mytilida</taxon>
        <taxon>Mytiloidea</taxon>
        <taxon>Mytilidae</taxon>
        <taxon>Mytilinae</taxon>
        <taxon>Mytilus</taxon>
    </lineage>
</organism>
<dbReference type="GO" id="GO:0004842">
    <property type="term" value="F:ubiquitin-protein transferase activity"/>
    <property type="evidence" value="ECO:0007669"/>
    <property type="project" value="InterPro"/>
</dbReference>
<evidence type="ECO:0000313" key="1">
    <source>
        <dbReference type="EMBL" id="VDI64095.1"/>
    </source>
</evidence>
<name>A0A8B6GHZ0_MYTGA</name>
<dbReference type="EMBL" id="UYJE01008460">
    <property type="protein sequence ID" value="VDI64095.1"/>
    <property type="molecule type" value="Genomic_DNA"/>
</dbReference>
<dbReference type="InterPro" id="IPR031248">
    <property type="entry name" value="RNF213"/>
</dbReference>
<proteinExistence type="predicted"/>
<dbReference type="Proteomes" id="UP000596742">
    <property type="component" value="Unassembled WGS sequence"/>
</dbReference>
<keyword evidence="2" id="KW-1185">Reference proteome</keyword>
<dbReference type="PANTHER" id="PTHR22605:SF1">
    <property type="entry name" value="RZ-TYPE DOMAIN-CONTAINING PROTEIN"/>
    <property type="match status" value="1"/>
</dbReference>
<dbReference type="AlphaFoldDB" id="A0A8B6GHZ0"/>
<dbReference type="PANTHER" id="PTHR22605">
    <property type="entry name" value="RZ-TYPE DOMAIN-CONTAINING PROTEIN"/>
    <property type="match status" value="1"/>
</dbReference>
<accession>A0A8B6GHZ0</accession>
<protein>
    <submittedName>
        <fullName evidence="1">Uncharacterized protein</fullName>
    </submittedName>
</protein>
<evidence type="ECO:0000313" key="2">
    <source>
        <dbReference type="Proteomes" id="UP000596742"/>
    </source>
</evidence>
<sequence length="1258" mass="144863">MVRGKSDHRDELSCLATIHAALWLNSSTISSTCQLVALSEQVIKISWEEPVVETVFEEEGSNFESETFYISNLTRPAFVDSLCLRLLPTAKVIHSYSLPEWMEITQVIVSIAKGVTDESTVMPALQLCQEIINLVLKVDNFKPDSVYLLGELFFENEGQIDSPSVFNLILSILQQLQVESSTDVSKLQQLFCSYVMRGLLSNPSDNDILKLVLTNIAQGDAFDSRLAYFGKCLEFALYVDKSGNEHLLEEIILNQLSEVPPFVECLDSFMKTVDLSNEKSDVLPCLLIDVVQKSFAEDSINTAILFQIESASHNSIRCFLQACDVLDSKTLTFRYITAVAFLKQFVQTYYIAIEQCKFDTSKMPIVSHHVNTVVSTIWKAGNEDLPNPLLVYLMKYFAHLHGIELIQRSCKQVRNSLTSLQSIDWNMNYIESSVVLNPLAAHIDFELANKLMQQIDSVLEKENKLHDLLENERTVVTTFLGILSKRFYMQKCLKELTDQEHRMTTAICRIVDESKLPQTCKNISRYLLGNDFDNELFSLSVASESPHPHLVSIVLHLCCLLSLETNMQSIWFINLFQPDKTTLEDLPFINTQDMLNADQKILLLLSYSVIVGSVGFRFTSDETLRNISHSRLQDMIKQFIELQHLLQLDSSNLCILIHVVVLKCNSVFFSENISLTTKEKHNVRSKYIDIIKHLVANRWQVIRDFKISQYEINQKTPCIEAYIEELIEPTDAVGIDKVIFRLFRISHPPTKDIFINELCSGETQQFAFLHLVFKNTDRLTVPQFLPALLRWHMSVIAYASYKFKKVDFRDLSVQKFLSQETDDSRRDVLKKYFEQFKKAWNEIKDNYCDVMANTVISRMQQMNTTVKMENCTVWNDESTLLLLLQELVQIHNAFLDQSNDILGHKQRQKKFKLIQQVVALLDVKSNEIVTFKWNDNWLKFCQSDTSYGLGQRLLFDYEKIEEEVKKDILIGKMKIEFPTRFPKPVFTDDLYKNSVELLSDLEKSIPQQQLTKEIRRSVEVKVDRDAAFVTDLLTQLGMILALLKKTGGDNSQPLIEYLEKWQSVTGMNSNIFKRILPEPVDSVKLGHVVTLYKWLEELNGRSLVEALDERFHRTLHPEAKEILHQTKNSHMAHLEKLQHPLLVFVHRCLALRNTISHDHPLVEYISSHELWWKEHIRKQEGTVGVIAGADNICISISDILSPLILIENICETVLFVQEAIKEVTEFNVRISNITNDYQKTKTIQTKTRKSAAKRFFKM</sequence>
<reference evidence="1" key="1">
    <citation type="submission" date="2018-11" db="EMBL/GenBank/DDBJ databases">
        <authorList>
            <person name="Alioto T."/>
            <person name="Alioto T."/>
        </authorList>
    </citation>
    <scope>NUCLEOTIDE SEQUENCE</scope>
</reference>
<dbReference type="OrthoDB" id="6161661at2759"/>
<comment type="caution">
    <text evidence="1">The sequence shown here is derived from an EMBL/GenBank/DDBJ whole genome shotgun (WGS) entry which is preliminary data.</text>
</comment>
<gene>
    <name evidence="1" type="ORF">MGAL_10B012700</name>
</gene>
<dbReference type="GO" id="GO:0016887">
    <property type="term" value="F:ATP hydrolysis activity"/>
    <property type="evidence" value="ECO:0007669"/>
    <property type="project" value="InterPro"/>
</dbReference>